<organism evidence="5">
    <name type="scientific">Menopon gallinae</name>
    <name type="common">poultry shaft louse</name>
    <dbReference type="NCBI Taxonomy" id="328185"/>
    <lineage>
        <taxon>Eukaryota</taxon>
        <taxon>Metazoa</taxon>
        <taxon>Ecdysozoa</taxon>
        <taxon>Arthropoda</taxon>
        <taxon>Hexapoda</taxon>
        <taxon>Insecta</taxon>
        <taxon>Pterygota</taxon>
        <taxon>Neoptera</taxon>
        <taxon>Paraneoptera</taxon>
        <taxon>Psocodea</taxon>
        <taxon>Troctomorpha</taxon>
        <taxon>Phthiraptera</taxon>
        <taxon>Amblycera</taxon>
        <taxon>Menoponidae</taxon>
        <taxon>Menopon</taxon>
    </lineage>
</organism>
<keyword evidence="1" id="KW-0479">Metal-binding</keyword>
<gene>
    <name evidence="5" type="ORF">PYX00_000694</name>
</gene>
<feature type="region of interest" description="Disordered" evidence="4">
    <location>
        <begin position="100"/>
        <end position="119"/>
    </location>
</feature>
<name>A0AAW2IBD3_9NEOP</name>
<sequence length="279" mass="31346">MAEARFRYKRIKLESASESSSDISDTESVYSFQGRETECARDTSDTSDNFEFEVPAIQDSHNYILSSTDESELQDIAELGAVVATLAYEDNNLDIAVQADTSEENSTSPTSNSDVDPELPRSDYLDFQYCLICKTEDKDISYPYCPKCFIKKKSFFPPRPEKKKRKAKRDTIKEITHKNVMSSSLSDVDRLKSCTSSGSKLSSQESSYDESSYNSSQDKSLCETCFVKKMSGVFVHGSSGHMHSCFSCAKKTWKSIGVCPLCRKKCQNVIKLYTSLDVK</sequence>
<evidence type="ECO:0000256" key="3">
    <source>
        <dbReference type="ARBA" id="ARBA00022833"/>
    </source>
</evidence>
<evidence type="ECO:0000313" key="5">
    <source>
        <dbReference type="EMBL" id="KAL0279056.1"/>
    </source>
</evidence>
<keyword evidence="3" id="KW-0862">Zinc</keyword>
<dbReference type="InterPro" id="IPR013083">
    <property type="entry name" value="Znf_RING/FYVE/PHD"/>
</dbReference>
<dbReference type="PANTHER" id="PTHR46858">
    <property type="entry name" value="OS05G0521000 PROTEIN"/>
    <property type="match status" value="1"/>
</dbReference>
<feature type="region of interest" description="Disordered" evidence="4">
    <location>
        <begin position="14"/>
        <end position="48"/>
    </location>
</feature>
<dbReference type="PANTHER" id="PTHR46858:SF5">
    <property type="entry name" value="E3 UBIQUITIN-PROTEIN LIGASE APD1-RELATED"/>
    <property type="match status" value="1"/>
</dbReference>
<dbReference type="GO" id="GO:0061630">
    <property type="term" value="F:ubiquitin protein ligase activity"/>
    <property type="evidence" value="ECO:0007669"/>
    <property type="project" value="TreeGrafter"/>
</dbReference>
<accession>A0AAW2IBD3</accession>
<dbReference type="EMBL" id="JARGDH010000001">
    <property type="protein sequence ID" value="KAL0279056.1"/>
    <property type="molecule type" value="Genomic_DNA"/>
</dbReference>
<dbReference type="GO" id="GO:0008270">
    <property type="term" value="F:zinc ion binding"/>
    <property type="evidence" value="ECO:0007669"/>
    <property type="project" value="UniProtKB-KW"/>
</dbReference>
<dbReference type="AlphaFoldDB" id="A0AAW2IBD3"/>
<evidence type="ECO:0000256" key="4">
    <source>
        <dbReference type="SAM" id="MobiDB-lite"/>
    </source>
</evidence>
<reference evidence="5" key="1">
    <citation type="journal article" date="2024" name="Gigascience">
        <title>Chromosome-level genome of the poultry shaft louse Menopon gallinae provides insight into the host-switching and adaptive evolution of parasitic lice.</title>
        <authorList>
            <person name="Xu Y."/>
            <person name="Ma L."/>
            <person name="Liu S."/>
            <person name="Liang Y."/>
            <person name="Liu Q."/>
            <person name="He Z."/>
            <person name="Tian L."/>
            <person name="Duan Y."/>
            <person name="Cai W."/>
            <person name="Li H."/>
            <person name="Song F."/>
        </authorList>
    </citation>
    <scope>NUCLEOTIDE SEQUENCE</scope>
    <source>
        <strain evidence="5">Cailab_2023a</strain>
    </source>
</reference>
<evidence type="ECO:0008006" key="6">
    <source>
        <dbReference type="Google" id="ProtNLM"/>
    </source>
</evidence>
<feature type="compositionally biased region" description="Basic and acidic residues" evidence="4">
    <location>
        <begin position="35"/>
        <end position="44"/>
    </location>
</feature>
<proteinExistence type="predicted"/>
<protein>
    <recommendedName>
        <fullName evidence="6">E3 ubiquitin-protein ligase Mdm2-like</fullName>
    </recommendedName>
</protein>
<evidence type="ECO:0000256" key="1">
    <source>
        <dbReference type="ARBA" id="ARBA00022723"/>
    </source>
</evidence>
<comment type="caution">
    <text evidence="5">The sequence shown here is derived from an EMBL/GenBank/DDBJ whole genome shotgun (WGS) entry which is preliminary data.</text>
</comment>
<feature type="compositionally biased region" description="Low complexity" evidence="4">
    <location>
        <begin position="104"/>
        <end position="113"/>
    </location>
</feature>
<feature type="region of interest" description="Disordered" evidence="4">
    <location>
        <begin position="196"/>
        <end position="216"/>
    </location>
</feature>
<evidence type="ECO:0000256" key="2">
    <source>
        <dbReference type="ARBA" id="ARBA00022771"/>
    </source>
</evidence>
<keyword evidence="2" id="KW-0863">Zinc-finger</keyword>
<dbReference type="GO" id="GO:0016567">
    <property type="term" value="P:protein ubiquitination"/>
    <property type="evidence" value="ECO:0007669"/>
    <property type="project" value="TreeGrafter"/>
</dbReference>
<dbReference type="Gene3D" id="3.30.40.10">
    <property type="entry name" value="Zinc/RING finger domain, C3HC4 (zinc finger)"/>
    <property type="match status" value="1"/>
</dbReference>
<feature type="compositionally biased region" description="Low complexity" evidence="4">
    <location>
        <begin position="16"/>
        <end position="31"/>
    </location>
</feature>